<feature type="compositionally biased region" description="Basic and acidic residues" evidence="1">
    <location>
        <begin position="1"/>
        <end position="17"/>
    </location>
</feature>
<dbReference type="EMBL" id="JARQZJ010000033">
    <property type="protein sequence ID" value="KAK9875288.1"/>
    <property type="molecule type" value="Genomic_DNA"/>
</dbReference>
<feature type="compositionally biased region" description="Low complexity" evidence="1">
    <location>
        <begin position="39"/>
        <end position="50"/>
    </location>
</feature>
<feature type="region of interest" description="Disordered" evidence="1">
    <location>
        <begin position="1"/>
        <end position="57"/>
    </location>
</feature>
<comment type="caution">
    <text evidence="2">The sequence shown here is derived from an EMBL/GenBank/DDBJ whole genome shotgun (WGS) entry which is preliminary data.</text>
</comment>
<reference evidence="2 3" key="1">
    <citation type="submission" date="2023-03" db="EMBL/GenBank/DDBJ databases">
        <title>Genome insight into feeding habits of ladybird beetles.</title>
        <authorList>
            <person name="Li H.-S."/>
            <person name="Huang Y.-H."/>
            <person name="Pang H."/>
        </authorList>
    </citation>
    <scope>NUCLEOTIDE SEQUENCE [LARGE SCALE GENOMIC DNA]</scope>
    <source>
        <strain evidence="2">SYSU_2023b</strain>
        <tissue evidence="2">Whole body</tissue>
    </source>
</reference>
<sequence>MKANREQAIRAAKEQKTTQKAAKKTTADRPTAKAEAALKQKAAKNVAKAAPRTSTSQFRHKELVRKIIARSYFDNLLNSTEKDAERKWLACKVNVGHTFGESRPQDH</sequence>
<proteinExistence type="predicted"/>
<keyword evidence="3" id="KW-1185">Reference proteome</keyword>
<accession>A0AAW1TYF1</accession>
<dbReference type="AlphaFoldDB" id="A0AAW1TYF1"/>
<feature type="compositionally biased region" description="Basic and acidic residues" evidence="1">
    <location>
        <begin position="25"/>
        <end position="38"/>
    </location>
</feature>
<evidence type="ECO:0000313" key="2">
    <source>
        <dbReference type="EMBL" id="KAK9875288.1"/>
    </source>
</evidence>
<protein>
    <submittedName>
        <fullName evidence="2">Uncharacterized protein</fullName>
    </submittedName>
</protein>
<organism evidence="2 3">
    <name type="scientific">Henosepilachna vigintioctopunctata</name>
    <dbReference type="NCBI Taxonomy" id="420089"/>
    <lineage>
        <taxon>Eukaryota</taxon>
        <taxon>Metazoa</taxon>
        <taxon>Ecdysozoa</taxon>
        <taxon>Arthropoda</taxon>
        <taxon>Hexapoda</taxon>
        <taxon>Insecta</taxon>
        <taxon>Pterygota</taxon>
        <taxon>Neoptera</taxon>
        <taxon>Endopterygota</taxon>
        <taxon>Coleoptera</taxon>
        <taxon>Polyphaga</taxon>
        <taxon>Cucujiformia</taxon>
        <taxon>Coccinelloidea</taxon>
        <taxon>Coccinellidae</taxon>
        <taxon>Epilachninae</taxon>
        <taxon>Epilachnini</taxon>
        <taxon>Henosepilachna</taxon>
    </lineage>
</organism>
<evidence type="ECO:0000256" key="1">
    <source>
        <dbReference type="SAM" id="MobiDB-lite"/>
    </source>
</evidence>
<gene>
    <name evidence="2" type="ORF">WA026_007685</name>
</gene>
<dbReference type="Proteomes" id="UP001431783">
    <property type="component" value="Unassembled WGS sequence"/>
</dbReference>
<name>A0AAW1TYF1_9CUCU</name>
<evidence type="ECO:0000313" key="3">
    <source>
        <dbReference type="Proteomes" id="UP001431783"/>
    </source>
</evidence>